<keyword evidence="7 8" id="KW-0066">ATP synthesis</keyword>
<dbReference type="EMBL" id="FTOA01000002">
    <property type="protein sequence ID" value="SIS54969.1"/>
    <property type="molecule type" value="Genomic_DNA"/>
</dbReference>
<keyword evidence="10" id="KW-1185">Reference proteome</keyword>
<organism evidence="9 10">
    <name type="scientific">Insolitispirillum peregrinum</name>
    <dbReference type="NCBI Taxonomy" id="80876"/>
    <lineage>
        <taxon>Bacteria</taxon>
        <taxon>Pseudomonadati</taxon>
        <taxon>Pseudomonadota</taxon>
        <taxon>Alphaproteobacteria</taxon>
        <taxon>Rhodospirillales</taxon>
        <taxon>Novispirillaceae</taxon>
        <taxon>Insolitispirillum</taxon>
    </lineage>
</organism>
<evidence type="ECO:0000256" key="2">
    <source>
        <dbReference type="ARBA" id="ARBA00022448"/>
    </source>
</evidence>
<dbReference type="PRINTS" id="PR00125">
    <property type="entry name" value="ATPASEDELTA"/>
</dbReference>
<dbReference type="SUPFAM" id="SSF47928">
    <property type="entry name" value="N-terminal domain of the delta subunit of the F1F0-ATP synthase"/>
    <property type="match status" value="1"/>
</dbReference>
<evidence type="ECO:0000256" key="3">
    <source>
        <dbReference type="ARBA" id="ARBA00022781"/>
    </source>
</evidence>
<dbReference type="InterPro" id="IPR026015">
    <property type="entry name" value="ATP_synth_OSCP/delta_N_sf"/>
</dbReference>
<name>A0A1N7K054_9PROT</name>
<sequence>MLTESADFRRFISSPIVSREDQQKGIDAIAQGAALSDLVRNFLGLIAQNRRLFALGGMADAYLARLASARGEVTATVHSAKYLSDAQVASLSAALKQAVGKDVAMNIFIDPTILGGLIVKIGSRMVDNSVRTKLQRLQLAMKGVG</sequence>
<protein>
    <recommendedName>
        <fullName evidence="8">ATP synthase subunit delta</fullName>
    </recommendedName>
    <alternativeName>
        <fullName evidence="8">ATP synthase F(1) sector subunit delta</fullName>
    </alternativeName>
    <alternativeName>
        <fullName evidence="8">F-type ATPase subunit delta</fullName>
        <shortName evidence="8">F-ATPase subunit delta</shortName>
    </alternativeName>
</protein>
<keyword evidence="4 8" id="KW-0406">Ion transport</keyword>
<evidence type="ECO:0000256" key="1">
    <source>
        <dbReference type="ARBA" id="ARBA00004370"/>
    </source>
</evidence>
<dbReference type="GO" id="GO:0045259">
    <property type="term" value="C:proton-transporting ATP synthase complex"/>
    <property type="evidence" value="ECO:0007669"/>
    <property type="project" value="UniProtKB-KW"/>
</dbReference>
<dbReference type="GO" id="GO:0046933">
    <property type="term" value="F:proton-transporting ATP synthase activity, rotational mechanism"/>
    <property type="evidence" value="ECO:0007669"/>
    <property type="project" value="UniProtKB-UniRule"/>
</dbReference>
<evidence type="ECO:0000256" key="8">
    <source>
        <dbReference type="HAMAP-Rule" id="MF_01416"/>
    </source>
</evidence>
<dbReference type="GO" id="GO:0005886">
    <property type="term" value="C:plasma membrane"/>
    <property type="evidence" value="ECO:0007669"/>
    <property type="project" value="UniProtKB-SubCell"/>
</dbReference>
<evidence type="ECO:0000313" key="10">
    <source>
        <dbReference type="Proteomes" id="UP000185678"/>
    </source>
</evidence>
<comment type="function">
    <text evidence="8">This protein is part of the stalk that links CF(0) to CF(1). It either transmits conformational changes from CF(0) to CF(1) or is implicated in proton conduction.</text>
</comment>
<evidence type="ECO:0000313" key="9">
    <source>
        <dbReference type="EMBL" id="SIS54969.1"/>
    </source>
</evidence>
<dbReference type="PROSITE" id="PS00389">
    <property type="entry name" value="ATPASE_DELTA"/>
    <property type="match status" value="1"/>
</dbReference>
<gene>
    <name evidence="8" type="primary">atpH</name>
    <name evidence="9" type="ORF">SAMN05421779_102545</name>
</gene>
<dbReference type="HAMAP" id="MF_01416">
    <property type="entry name" value="ATP_synth_delta_bact"/>
    <property type="match status" value="1"/>
</dbReference>
<dbReference type="AlphaFoldDB" id="A0A1N7K054"/>
<dbReference type="InterPro" id="IPR020781">
    <property type="entry name" value="ATPase_OSCP/d_CS"/>
</dbReference>
<dbReference type="Pfam" id="PF00213">
    <property type="entry name" value="OSCP"/>
    <property type="match status" value="1"/>
</dbReference>
<proteinExistence type="inferred from homology"/>
<dbReference type="NCBIfam" id="NF004406">
    <property type="entry name" value="PRK05758.3-2"/>
    <property type="match status" value="1"/>
</dbReference>
<reference evidence="9 10" key="1">
    <citation type="submission" date="2017-01" db="EMBL/GenBank/DDBJ databases">
        <authorList>
            <person name="Mah S.A."/>
            <person name="Swanson W.J."/>
            <person name="Moy G.W."/>
            <person name="Vacquier V.D."/>
        </authorList>
    </citation>
    <scope>NUCLEOTIDE SEQUENCE [LARGE SCALE GENOMIC DNA]</scope>
    <source>
        <strain evidence="9 10">DSM 11589</strain>
    </source>
</reference>
<evidence type="ECO:0000256" key="7">
    <source>
        <dbReference type="ARBA" id="ARBA00023310"/>
    </source>
</evidence>
<accession>A0A1N7K054</accession>
<dbReference type="Gene3D" id="1.10.520.20">
    <property type="entry name" value="N-terminal domain of the delta subunit of the F1F0-ATP synthase"/>
    <property type="match status" value="1"/>
</dbReference>
<dbReference type="InterPro" id="IPR000711">
    <property type="entry name" value="ATPase_OSCP/dsu"/>
</dbReference>
<evidence type="ECO:0000256" key="4">
    <source>
        <dbReference type="ARBA" id="ARBA00023065"/>
    </source>
</evidence>
<evidence type="ECO:0000256" key="6">
    <source>
        <dbReference type="ARBA" id="ARBA00023196"/>
    </source>
</evidence>
<keyword evidence="6 8" id="KW-0139">CF(1)</keyword>
<dbReference type="NCBIfam" id="TIGR01145">
    <property type="entry name" value="ATP_synt_delta"/>
    <property type="match status" value="1"/>
</dbReference>
<comment type="similarity">
    <text evidence="8">Belongs to the ATPase delta chain family.</text>
</comment>
<comment type="function">
    <text evidence="8">F(1)F(0) ATP synthase produces ATP from ADP in the presence of a proton or sodium gradient. F-type ATPases consist of two structural domains, F(1) containing the extramembraneous catalytic core and F(0) containing the membrane proton channel, linked together by a central stalk and a peripheral stalk. During catalysis, ATP synthesis in the catalytic domain of F(1) is coupled via a rotary mechanism of the central stalk subunits to proton translocation.</text>
</comment>
<dbReference type="STRING" id="80876.SAMN05421779_102545"/>
<keyword evidence="8" id="KW-1003">Cell membrane</keyword>
<dbReference type="PANTHER" id="PTHR11910">
    <property type="entry name" value="ATP SYNTHASE DELTA CHAIN"/>
    <property type="match status" value="1"/>
</dbReference>
<comment type="subcellular location">
    <subcellularLocation>
        <location evidence="8">Cell membrane</location>
        <topology evidence="8">Peripheral membrane protein</topology>
    </subcellularLocation>
    <subcellularLocation>
        <location evidence="1">Membrane</location>
    </subcellularLocation>
</comment>
<dbReference type="Proteomes" id="UP000185678">
    <property type="component" value="Unassembled WGS sequence"/>
</dbReference>
<keyword evidence="2 8" id="KW-0813">Transport</keyword>
<keyword evidence="5 8" id="KW-0472">Membrane</keyword>
<evidence type="ECO:0000256" key="5">
    <source>
        <dbReference type="ARBA" id="ARBA00023136"/>
    </source>
</evidence>
<keyword evidence="3 8" id="KW-0375">Hydrogen ion transport</keyword>